<sequence length="116" mass="12930">MRGVDSFCKNDNNKEEHGARGANCMCRVTRLLAADEADMMCFLHLGASSRLLRESSAGRRVRRVKDAAESSRPDGTFLPRGGGAIWWPFGNHTSRQGSRAPHTSSQRLKKPFELKK</sequence>
<proteinExistence type="predicted"/>
<organism evidence="2 3">
    <name type="scientific">Liparis tanakae</name>
    <name type="common">Tanaka's snailfish</name>
    <dbReference type="NCBI Taxonomy" id="230148"/>
    <lineage>
        <taxon>Eukaryota</taxon>
        <taxon>Metazoa</taxon>
        <taxon>Chordata</taxon>
        <taxon>Craniata</taxon>
        <taxon>Vertebrata</taxon>
        <taxon>Euteleostomi</taxon>
        <taxon>Actinopterygii</taxon>
        <taxon>Neopterygii</taxon>
        <taxon>Teleostei</taxon>
        <taxon>Neoteleostei</taxon>
        <taxon>Acanthomorphata</taxon>
        <taxon>Eupercaria</taxon>
        <taxon>Perciformes</taxon>
        <taxon>Cottioidei</taxon>
        <taxon>Cottales</taxon>
        <taxon>Liparidae</taxon>
        <taxon>Liparis</taxon>
    </lineage>
</organism>
<name>A0A4Z2J456_9TELE</name>
<evidence type="ECO:0000313" key="3">
    <source>
        <dbReference type="Proteomes" id="UP000314294"/>
    </source>
</evidence>
<dbReference type="Proteomes" id="UP000314294">
    <property type="component" value="Unassembled WGS sequence"/>
</dbReference>
<feature type="region of interest" description="Disordered" evidence="1">
    <location>
        <begin position="89"/>
        <end position="116"/>
    </location>
</feature>
<dbReference type="AlphaFoldDB" id="A0A4Z2J456"/>
<feature type="region of interest" description="Disordered" evidence="1">
    <location>
        <begin position="1"/>
        <end position="20"/>
    </location>
</feature>
<feature type="compositionally biased region" description="Polar residues" evidence="1">
    <location>
        <begin position="91"/>
        <end position="106"/>
    </location>
</feature>
<gene>
    <name evidence="2" type="ORF">EYF80_004779</name>
</gene>
<comment type="caution">
    <text evidence="2">The sequence shown here is derived from an EMBL/GenBank/DDBJ whole genome shotgun (WGS) entry which is preliminary data.</text>
</comment>
<evidence type="ECO:0000313" key="2">
    <source>
        <dbReference type="EMBL" id="TNN85125.1"/>
    </source>
</evidence>
<dbReference type="EMBL" id="SRLO01000023">
    <property type="protein sequence ID" value="TNN85125.1"/>
    <property type="molecule type" value="Genomic_DNA"/>
</dbReference>
<keyword evidence="3" id="KW-1185">Reference proteome</keyword>
<evidence type="ECO:0000256" key="1">
    <source>
        <dbReference type="SAM" id="MobiDB-lite"/>
    </source>
</evidence>
<accession>A0A4Z2J456</accession>
<reference evidence="2 3" key="1">
    <citation type="submission" date="2019-03" db="EMBL/GenBank/DDBJ databases">
        <title>First draft genome of Liparis tanakae, snailfish: a comprehensive survey of snailfish specific genes.</title>
        <authorList>
            <person name="Kim W."/>
            <person name="Song I."/>
            <person name="Jeong J.-H."/>
            <person name="Kim D."/>
            <person name="Kim S."/>
            <person name="Ryu S."/>
            <person name="Song J.Y."/>
            <person name="Lee S.K."/>
        </authorList>
    </citation>
    <scope>NUCLEOTIDE SEQUENCE [LARGE SCALE GENOMIC DNA]</scope>
    <source>
        <tissue evidence="2">Muscle</tissue>
    </source>
</reference>
<protein>
    <submittedName>
        <fullName evidence="2">Uncharacterized protein</fullName>
    </submittedName>
</protein>